<protein>
    <submittedName>
        <fullName evidence="2">Uncharacterized protein</fullName>
    </submittedName>
</protein>
<dbReference type="AlphaFoldDB" id="A0A8E2DJ44"/>
<gene>
    <name evidence="2" type="ORF">OBBRIDRAFT_631626</name>
</gene>
<sequence>MDDHVGDATWSPSVCLARMVFVFRLGCAQVCCSVVHAVRNCTPASDPLADSGSCSGPLDGVTLTHRSSGPMSRVIGRSSGIFLGHINSGRCMITLPGAPSNTCSPCAPDRYLRHKSCRDEPRQSHGLHAEDRSFESHFPSLAAFTMFYSTGREKEALLWCPDDRFARGDGRFPDPPIQRSAYKRPVLPPGTLDWSLHRTVRRFNRWLRVSDHRHDRDWAGQTRVSRSSSSRCSIAQSLHLDTVAIQITDGGTGVATSRTDLAEVRNELDRTPTGLIQHRGSTADLHTLLAELCARKLPLEHPVRFVATPLVLG</sequence>
<reference evidence="2 3" key="1">
    <citation type="submission" date="2016-07" db="EMBL/GenBank/DDBJ databases">
        <title>Draft genome of the white-rot fungus Obba rivulosa 3A-2.</title>
        <authorList>
            <consortium name="DOE Joint Genome Institute"/>
            <person name="Miettinen O."/>
            <person name="Riley R."/>
            <person name="Acob R."/>
            <person name="Barry K."/>
            <person name="Cullen D."/>
            <person name="De Vries R."/>
            <person name="Hainaut M."/>
            <person name="Hatakka A."/>
            <person name="Henrissat B."/>
            <person name="Hilden K."/>
            <person name="Kuo R."/>
            <person name="Labutti K."/>
            <person name="Lipzen A."/>
            <person name="Makela M.R."/>
            <person name="Sandor L."/>
            <person name="Spatafora J.W."/>
            <person name="Grigoriev I.V."/>
            <person name="Hibbett D.S."/>
        </authorList>
    </citation>
    <scope>NUCLEOTIDE SEQUENCE [LARGE SCALE GENOMIC DNA]</scope>
    <source>
        <strain evidence="2 3">3A-2</strain>
    </source>
</reference>
<evidence type="ECO:0000313" key="2">
    <source>
        <dbReference type="EMBL" id="OCH90010.1"/>
    </source>
</evidence>
<proteinExistence type="predicted"/>
<feature type="chain" id="PRO_5034368171" evidence="1">
    <location>
        <begin position="29"/>
        <end position="313"/>
    </location>
</feature>
<keyword evidence="1" id="KW-0732">Signal</keyword>
<dbReference type="Proteomes" id="UP000250043">
    <property type="component" value="Unassembled WGS sequence"/>
</dbReference>
<evidence type="ECO:0000313" key="3">
    <source>
        <dbReference type="Proteomes" id="UP000250043"/>
    </source>
</evidence>
<dbReference type="EMBL" id="KV722414">
    <property type="protein sequence ID" value="OCH90010.1"/>
    <property type="molecule type" value="Genomic_DNA"/>
</dbReference>
<keyword evidence="3" id="KW-1185">Reference proteome</keyword>
<evidence type="ECO:0000256" key="1">
    <source>
        <dbReference type="SAM" id="SignalP"/>
    </source>
</evidence>
<accession>A0A8E2DJ44</accession>
<name>A0A8E2DJ44_9APHY</name>
<organism evidence="2 3">
    <name type="scientific">Obba rivulosa</name>
    <dbReference type="NCBI Taxonomy" id="1052685"/>
    <lineage>
        <taxon>Eukaryota</taxon>
        <taxon>Fungi</taxon>
        <taxon>Dikarya</taxon>
        <taxon>Basidiomycota</taxon>
        <taxon>Agaricomycotina</taxon>
        <taxon>Agaricomycetes</taxon>
        <taxon>Polyporales</taxon>
        <taxon>Gelatoporiaceae</taxon>
        <taxon>Obba</taxon>
    </lineage>
</organism>
<feature type="signal peptide" evidence="1">
    <location>
        <begin position="1"/>
        <end position="28"/>
    </location>
</feature>